<dbReference type="AlphaFoldDB" id="A0A7M1SUX5"/>
<evidence type="ECO:0000256" key="1">
    <source>
        <dbReference type="ARBA" id="ARBA00023239"/>
    </source>
</evidence>
<evidence type="ECO:0000313" key="6">
    <source>
        <dbReference type="Proteomes" id="UP000593758"/>
    </source>
</evidence>
<dbReference type="SUPFAM" id="SSF51569">
    <property type="entry name" value="Aldolase"/>
    <property type="match status" value="1"/>
</dbReference>
<dbReference type="Pfam" id="PF00701">
    <property type="entry name" value="DHDPS"/>
    <property type="match status" value="1"/>
</dbReference>
<organism evidence="5 6">
    <name type="scientific">Ruania alkalisoli</name>
    <dbReference type="NCBI Taxonomy" id="2779775"/>
    <lineage>
        <taxon>Bacteria</taxon>
        <taxon>Bacillati</taxon>
        <taxon>Actinomycetota</taxon>
        <taxon>Actinomycetes</taxon>
        <taxon>Micrococcales</taxon>
        <taxon>Ruaniaceae</taxon>
        <taxon>Ruania</taxon>
    </lineage>
</organism>
<evidence type="ECO:0000313" key="5">
    <source>
        <dbReference type="EMBL" id="QOR70423.1"/>
    </source>
</evidence>
<dbReference type="InterPro" id="IPR013785">
    <property type="entry name" value="Aldolase_TIM"/>
</dbReference>
<feature type="active site" description="Schiff-base intermediate with substrate" evidence="3">
    <location>
        <position position="159"/>
    </location>
</feature>
<evidence type="ECO:0000256" key="2">
    <source>
        <dbReference type="PIRNR" id="PIRNR001365"/>
    </source>
</evidence>
<dbReference type="PIRSF" id="PIRSF001365">
    <property type="entry name" value="DHDPS"/>
    <property type="match status" value="1"/>
</dbReference>
<dbReference type="PANTHER" id="PTHR12128:SF19">
    <property type="entry name" value="5-DEHYDRO-4-DEOXYGLUCARATE DEHYDRATASE 2-RELATED"/>
    <property type="match status" value="1"/>
</dbReference>
<keyword evidence="1 2" id="KW-0456">Lyase</keyword>
<gene>
    <name evidence="5" type="ORF">IM660_17820</name>
</gene>
<evidence type="ECO:0000256" key="3">
    <source>
        <dbReference type="PIRSR" id="PIRSR001365-1"/>
    </source>
</evidence>
<dbReference type="CDD" id="cd00408">
    <property type="entry name" value="DHDPS-like"/>
    <property type="match status" value="1"/>
</dbReference>
<dbReference type="GO" id="GO:0008840">
    <property type="term" value="F:4-hydroxy-tetrahydrodipicolinate synthase activity"/>
    <property type="evidence" value="ECO:0007669"/>
    <property type="project" value="TreeGrafter"/>
</dbReference>
<evidence type="ECO:0000256" key="4">
    <source>
        <dbReference type="PIRSR" id="PIRSR001365-2"/>
    </source>
</evidence>
<dbReference type="SMART" id="SM01130">
    <property type="entry name" value="DHDPS"/>
    <property type="match status" value="1"/>
</dbReference>
<sequence>MRIELDGVTAVLVTGYRDGTTQVNQDAVSALAAHVSNGGVPVLTALGNTAEVHQLQGPERSAVLQAVASAGHSGTLLAGVAGPMAGMLEEIELAHALGYHAAMVHEPADPFGDGTGLVRFYTELAHMSALPLVLYLRTTRLSVAQLRDLADHQRVAGIKYARPDLHTLGSLLREGSGSRCTWINGLAEWNSPAFAAIGVTSFTSGIANARPEIAMAVHRGLSTGDLTAVHRLIEEYVGPVEALRAEGSGRYNVSVIKALLRWEGLELGGVRAPHCELDEAALARLATVSAHPSAIASATT</sequence>
<dbReference type="Gene3D" id="3.20.20.70">
    <property type="entry name" value="Aldolase class I"/>
    <property type="match status" value="1"/>
</dbReference>
<dbReference type="RefSeq" id="WP_193497104.1">
    <property type="nucleotide sequence ID" value="NZ_CP063169.1"/>
</dbReference>
<dbReference type="PANTHER" id="PTHR12128">
    <property type="entry name" value="DIHYDRODIPICOLINATE SYNTHASE"/>
    <property type="match status" value="1"/>
</dbReference>
<dbReference type="KEGG" id="halt:IM660_17820"/>
<feature type="binding site" evidence="4">
    <location>
        <position position="49"/>
    </location>
    <ligand>
        <name>pyruvate</name>
        <dbReference type="ChEBI" id="CHEBI:15361"/>
    </ligand>
</feature>
<keyword evidence="6" id="KW-1185">Reference proteome</keyword>
<name>A0A7M1SUX5_9MICO</name>
<dbReference type="Proteomes" id="UP000593758">
    <property type="component" value="Chromosome"/>
</dbReference>
<protein>
    <submittedName>
        <fullName evidence="5">Dihydrodipicolinate synthase family protein</fullName>
    </submittedName>
</protein>
<accession>A0A7M1SUX5</accession>
<proteinExistence type="inferred from homology"/>
<comment type="similarity">
    <text evidence="2">Belongs to the DapA family.</text>
</comment>
<reference evidence="5 6" key="1">
    <citation type="submission" date="2020-10" db="EMBL/GenBank/DDBJ databases">
        <title>Haloactinobacterium sp. RN3S43, a bacterium isolated from saline soil.</title>
        <authorList>
            <person name="Sun J.-Q."/>
        </authorList>
    </citation>
    <scope>NUCLEOTIDE SEQUENCE [LARGE SCALE GENOMIC DNA]</scope>
    <source>
        <strain evidence="5 6">RN3S43</strain>
    </source>
</reference>
<dbReference type="InterPro" id="IPR002220">
    <property type="entry name" value="DapA-like"/>
</dbReference>
<feature type="active site" description="Proton donor/acceptor" evidence="3">
    <location>
        <position position="135"/>
    </location>
</feature>
<dbReference type="EMBL" id="CP063169">
    <property type="protein sequence ID" value="QOR70423.1"/>
    <property type="molecule type" value="Genomic_DNA"/>
</dbReference>